<keyword evidence="3" id="KW-1185">Reference proteome</keyword>
<reference evidence="2" key="3">
    <citation type="submission" date="2015-02" db="UniProtKB">
        <authorList>
            <consortium name="EnsemblProtists"/>
        </authorList>
    </citation>
    <scope>IDENTIFICATION</scope>
    <source>
        <strain evidence="2">DAOM BR144</strain>
    </source>
</reference>
<dbReference type="AlphaFoldDB" id="K3X870"/>
<feature type="region of interest" description="Disordered" evidence="1">
    <location>
        <begin position="1"/>
        <end position="35"/>
    </location>
</feature>
<reference evidence="3" key="2">
    <citation type="submission" date="2010-04" db="EMBL/GenBank/DDBJ databases">
        <authorList>
            <person name="Buell R."/>
            <person name="Hamilton J."/>
            <person name="Hostetler J."/>
        </authorList>
    </citation>
    <scope>NUCLEOTIDE SEQUENCE [LARGE SCALE GENOMIC DNA]</scope>
    <source>
        <strain evidence="3">DAOM:BR144</strain>
    </source>
</reference>
<protein>
    <submittedName>
        <fullName evidence="2">Uncharacterized protein</fullName>
    </submittedName>
</protein>
<dbReference type="Proteomes" id="UP000019132">
    <property type="component" value="Unassembled WGS sequence"/>
</dbReference>
<dbReference type="InParanoid" id="K3X870"/>
<evidence type="ECO:0000256" key="1">
    <source>
        <dbReference type="SAM" id="MobiDB-lite"/>
    </source>
</evidence>
<name>K3X870_GLOUD</name>
<sequence length="54" mass="5574">LVPHAVRGSQGRASDRPSGPAESITSPPQCGDTGRGRELRALRAHGRRQGADAG</sequence>
<dbReference type="EMBL" id="GL376609">
    <property type="status" value="NOT_ANNOTATED_CDS"/>
    <property type="molecule type" value="Genomic_DNA"/>
</dbReference>
<reference evidence="3" key="1">
    <citation type="journal article" date="2010" name="Genome Biol.">
        <title>Genome sequence of the necrotrophic plant pathogen Pythium ultimum reveals original pathogenicity mechanisms and effector repertoire.</title>
        <authorList>
            <person name="Levesque C.A."/>
            <person name="Brouwer H."/>
            <person name="Cano L."/>
            <person name="Hamilton J.P."/>
            <person name="Holt C."/>
            <person name="Huitema E."/>
            <person name="Raffaele S."/>
            <person name="Robideau G.P."/>
            <person name="Thines M."/>
            <person name="Win J."/>
            <person name="Zerillo M.M."/>
            <person name="Beakes G.W."/>
            <person name="Boore J.L."/>
            <person name="Busam D."/>
            <person name="Dumas B."/>
            <person name="Ferriera S."/>
            <person name="Fuerstenberg S.I."/>
            <person name="Gachon C.M."/>
            <person name="Gaulin E."/>
            <person name="Govers F."/>
            <person name="Grenville-Briggs L."/>
            <person name="Horner N."/>
            <person name="Hostetler J."/>
            <person name="Jiang R.H."/>
            <person name="Johnson J."/>
            <person name="Krajaejun T."/>
            <person name="Lin H."/>
            <person name="Meijer H.J."/>
            <person name="Moore B."/>
            <person name="Morris P."/>
            <person name="Phuntmart V."/>
            <person name="Puiu D."/>
            <person name="Shetty J."/>
            <person name="Stajich J.E."/>
            <person name="Tripathy S."/>
            <person name="Wawra S."/>
            <person name="van West P."/>
            <person name="Whitty B.R."/>
            <person name="Coutinho P.M."/>
            <person name="Henrissat B."/>
            <person name="Martin F."/>
            <person name="Thomas P.D."/>
            <person name="Tyler B.M."/>
            <person name="De Vries R.P."/>
            <person name="Kamoun S."/>
            <person name="Yandell M."/>
            <person name="Tisserat N."/>
            <person name="Buell C.R."/>
        </authorList>
    </citation>
    <scope>NUCLEOTIDE SEQUENCE</scope>
    <source>
        <strain evidence="3">DAOM:BR144</strain>
    </source>
</reference>
<accession>K3X870</accession>
<evidence type="ECO:0000313" key="3">
    <source>
        <dbReference type="Proteomes" id="UP000019132"/>
    </source>
</evidence>
<proteinExistence type="predicted"/>
<evidence type="ECO:0000313" key="2">
    <source>
        <dbReference type="EnsemblProtists" id="PYU1_T013419"/>
    </source>
</evidence>
<organism evidence="2 3">
    <name type="scientific">Globisporangium ultimum (strain ATCC 200006 / CBS 805.95 / DAOM BR144)</name>
    <name type="common">Pythium ultimum</name>
    <dbReference type="NCBI Taxonomy" id="431595"/>
    <lineage>
        <taxon>Eukaryota</taxon>
        <taxon>Sar</taxon>
        <taxon>Stramenopiles</taxon>
        <taxon>Oomycota</taxon>
        <taxon>Peronosporomycetes</taxon>
        <taxon>Pythiales</taxon>
        <taxon>Pythiaceae</taxon>
        <taxon>Globisporangium</taxon>
    </lineage>
</organism>
<dbReference type="EnsemblProtists" id="PYU1_T013419">
    <property type="protein sequence ID" value="PYU1_T013419"/>
    <property type="gene ID" value="PYU1_G013390"/>
</dbReference>
<dbReference type="VEuPathDB" id="FungiDB:PYU1_G013390"/>
<dbReference type="HOGENOM" id="CLU_3056900_0_0_1"/>